<reference evidence="1" key="1">
    <citation type="submission" date="2016-07" db="EMBL/GenBank/DDBJ databases">
        <title>Microvirga ossetica sp. nov. a new species of rhizobia isolated from root nodules of the legume species Vicia alpestris Steven originated from North Ossetia region in the Caucasus.</title>
        <authorList>
            <person name="Safronova V.I."/>
            <person name="Kuznetsova I.G."/>
            <person name="Sazanova A.L."/>
            <person name="Belimov A."/>
            <person name="Andronov E."/>
            <person name="Osledkin Y.S."/>
            <person name="Onishchuk O.P."/>
            <person name="Kurchak O.N."/>
            <person name="Shaposhnikov A.I."/>
            <person name="Willems A."/>
            <person name="Tikhonovich I.A."/>
        </authorList>
    </citation>
    <scope>NUCLEOTIDE SEQUENCE [LARGE SCALE GENOMIC DNA]</scope>
    <source>
        <strain evidence="1">V5/3M</strain>
        <plasmid evidence="1">unnamed1</plasmid>
    </source>
</reference>
<geneLocation type="plasmid" evidence="1">
    <name>unnamed1</name>
</geneLocation>
<dbReference type="OrthoDB" id="8020527at2"/>
<dbReference type="EMBL" id="CP016617">
    <property type="protein sequence ID" value="ANY82153.1"/>
    <property type="molecule type" value="Genomic_DNA"/>
</dbReference>
<protein>
    <submittedName>
        <fullName evidence="1">Uncharacterized protein</fullName>
    </submittedName>
</protein>
<evidence type="ECO:0000313" key="1">
    <source>
        <dbReference type="EMBL" id="ANY82153.1"/>
    </source>
</evidence>
<dbReference type="AlphaFoldDB" id="A0A1B2EQ95"/>
<keyword evidence="1" id="KW-0614">Plasmid</keyword>
<dbReference type="KEGG" id="moc:BB934_27735"/>
<accession>A0A1B2EQ95</accession>
<gene>
    <name evidence="1" type="ORF">BB934_27735</name>
</gene>
<name>A0A1B2EQ95_9HYPH</name>
<sequence length="136" mass="15364">MQAMADQEELLYNDAQRQQQLAGLATSLEAFREQVQHGLANATFELRRQLVLLLVDRVVVTNDEVEIRYVLPTSPESEHVRFCLLRKDYLNDPPSREHLKALLVGQLAHDLDHEIPVGGFTHQLAPIISAIGEQVC</sequence>
<organism evidence="1">
    <name type="scientific">Microvirga ossetica</name>
    <dbReference type="NCBI Taxonomy" id="1882682"/>
    <lineage>
        <taxon>Bacteria</taxon>
        <taxon>Pseudomonadati</taxon>
        <taxon>Pseudomonadota</taxon>
        <taxon>Alphaproteobacteria</taxon>
        <taxon>Hyphomicrobiales</taxon>
        <taxon>Methylobacteriaceae</taxon>
        <taxon>Microvirga</taxon>
    </lineage>
</organism>
<proteinExistence type="predicted"/>